<keyword evidence="5" id="KW-1185">Reference proteome</keyword>
<evidence type="ECO:0000259" key="3">
    <source>
        <dbReference type="PROSITE" id="PS50157"/>
    </source>
</evidence>
<keyword evidence="1" id="KW-0863">Zinc-finger</keyword>
<dbReference type="GO" id="GO:0008270">
    <property type="term" value="F:zinc ion binding"/>
    <property type="evidence" value="ECO:0007669"/>
    <property type="project" value="UniProtKB-KW"/>
</dbReference>
<reference evidence="5" key="1">
    <citation type="journal article" date="2013" name="Genome Announc.">
        <title>Draft genome sequence of the grapevine dieback fungus Eutypa lata UCR-EL1.</title>
        <authorList>
            <person name="Blanco-Ulate B."/>
            <person name="Rolshausen P.E."/>
            <person name="Cantu D."/>
        </authorList>
    </citation>
    <scope>NUCLEOTIDE SEQUENCE [LARGE SCALE GENOMIC DNA]</scope>
    <source>
        <strain evidence="5">UCR-EL1</strain>
    </source>
</reference>
<evidence type="ECO:0000313" key="5">
    <source>
        <dbReference type="Proteomes" id="UP000012174"/>
    </source>
</evidence>
<evidence type="ECO:0000256" key="2">
    <source>
        <dbReference type="SAM" id="Coils"/>
    </source>
</evidence>
<dbReference type="AlphaFoldDB" id="M7T898"/>
<dbReference type="KEGG" id="ela:UCREL1_10174"/>
<dbReference type="Gene3D" id="3.30.160.60">
    <property type="entry name" value="Classic Zinc Finger"/>
    <property type="match status" value="1"/>
</dbReference>
<keyword evidence="1" id="KW-0862">Zinc</keyword>
<dbReference type="InterPro" id="IPR013087">
    <property type="entry name" value="Znf_C2H2_type"/>
</dbReference>
<organism evidence="4 5">
    <name type="scientific">Eutypa lata (strain UCR-EL1)</name>
    <name type="common">Grapevine dieback disease fungus</name>
    <name type="synonym">Eutypa armeniacae</name>
    <dbReference type="NCBI Taxonomy" id="1287681"/>
    <lineage>
        <taxon>Eukaryota</taxon>
        <taxon>Fungi</taxon>
        <taxon>Dikarya</taxon>
        <taxon>Ascomycota</taxon>
        <taxon>Pezizomycotina</taxon>
        <taxon>Sordariomycetes</taxon>
        <taxon>Xylariomycetidae</taxon>
        <taxon>Xylariales</taxon>
        <taxon>Diatrypaceae</taxon>
        <taxon>Eutypa</taxon>
    </lineage>
</organism>
<evidence type="ECO:0000256" key="1">
    <source>
        <dbReference type="PROSITE-ProRule" id="PRU00042"/>
    </source>
</evidence>
<dbReference type="SMART" id="SM00355">
    <property type="entry name" value="ZnF_C2H2"/>
    <property type="match status" value="3"/>
</dbReference>
<evidence type="ECO:0000313" key="4">
    <source>
        <dbReference type="EMBL" id="EMR62880.1"/>
    </source>
</evidence>
<gene>
    <name evidence="4" type="ORF">UCREL1_10174</name>
</gene>
<feature type="coiled-coil region" evidence="2">
    <location>
        <begin position="233"/>
        <end position="267"/>
    </location>
</feature>
<feature type="domain" description="C2H2-type" evidence="3">
    <location>
        <begin position="106"/>
        <end position="134"/>
    </location>
</feature>
<accession>M7T898</accession>
<dbReference type="HOGENOM" id="CLU_973279_0_0_1"/>
<sequence length="286" mass="32658">MTNIPAFLSASTADIESMMAVDNNQRDAAATMSAMEGAAAMPRSQPDSHAGPLFGDGGKQDAPVAIGTITTPTQMLNCIFPECEGRSFSRQCQLDDHLAQKHTRPHECPRCRRRFGAAKDRDRHMQTVHRDAAARLPEILVCDEVNCRRKGRPFSRRDNYIKHLRDVHSVQCRGRSEDIRRRRSSPEGSCELESCDEEVAAMGGDAKLFGRDQRRGKRKAADLHEEDLESIPRDGLIRLLRQEKQKTRRLEEEIKADKRRYEQREDLWLKLVATKDKGWSIFDKQF</sequence>
<name>M7T898_EUTLA</name>
<proteinExistence type="predicted"/>
<dbReference type="OrthoDB" id="5107063at2759"/>
<keyword evidence="2" id="KW-0175">Coiled coil</keyword>
<protein>
    <submittedName>
        <fullName evidence="4">Putative c2h2 transcription factor protein</fullName>
    </submittedName>
</protein>
<dbReference type="Proteomes" id="UP000012174">
    <property type="component" value="Unassembled WGS sequence"/>
</dbReference>
<dbReference type="EMBL" id="KB707352">
    <property type="protein sequence ID" value="EMR62880.1"/>
    <property type="molecule type" value="Genomic_DNA"/>
</dbReference>
<dbReference type="PROSITE" id="PS50157">
    <property type="entry name" value="ZINC_FINGER_C2H2_2"/>
    <property type="match status" value="1"/>
</dbReference>
<keyword evidence="1" id="KW-0479">Metal-binding</keyword>
<dbReference type="PROSITE" id="PS00028">
    <property type="entry name" value="ZINC_FINGER_C2H2_1"/>
    <property type="match status" value="1"/>
</dbReference>